<accession>A0A9X1FPA3</accession>
<proteinExistence type="predicted"/>
<dbReference type="GO" id="GO:0047840">
    <property type="term" value="F:dCTP diphosphatase activity"/>
    <property type="evidence" value="ECO:0007669"/>
    <property type="project" value="TreeGrafter"/>
</dbReference>
<dbReference type="InterPro" id="IPR052555">
    <property type="entry name" value="dCTP_Pyrophosphatase"/>
</dbReference>
<organism evidence="1 2">
    <name type="scientific">Halomarinibacterium sedimenti</name>
    <dbReference type="NCBI Taxonomy" id="2857106"/>
    <lineage>
        <taxon>Bacteria</taxon>
        <taxon>Pseudomonadati</taxon>
        <taxon>Bacteroidota</taxon>
        <taxon>Flavobacteriia</taxon>
        <taxon>Flavobacteriales</taxon>
        <taxon>Flavobacteriaceae</taxon>
        <taxon>Halomarinibacterium</taxon>
    </lineage>
</organism>
<keyword evidence="2" id="KW-1185">Reference proteome</keyword>
<dbReference type="EMBL" id="JAHWDP010000003">
    <property type="protein sequence ID" value="MBW2938106.1"/>
    <property type="molecule type" value="Genomic_DNA"/>
</dbReference>
<dbReference type="AlphaFoldDB" id="A0A9X1FPA3"/>
<name>A0A9X1FPA3_9FLAO</name>
<evidence type="ECO:0000313" key="2">
    <source>
        <dbReference type="Proteomes" id="UP001138686"/>
    </source>
</evidence>
<dbReference type="GO" id="GO:0006253">
    <property type="term" value="P:dCTP catabolic process"/>
    <property type="evidence" value="ECO:0007669"/>
    <property type="project" value="TreeGrafter"/>
</dbReference>
<dbReference type="GO" id="GO:0042262">
    <property type="term" value="P:DNA protection"/>
    <property type="evidence" value="ECO:0007669"/>
    <property type="project" value="TreeGrafter"/>
</dbReference>
<protein>
    <submittedName>
        <fullName evidence="1">Nucleotide pyrophosphohydrolase</fullName>
    </submittedName>
</protein>
<dbReference type="Proteomes" id="UP001138686">
    <property type="component" value="Unassembled WGS sequence"/>
</dbReference>
<sequence length="115" mass="13842">MSKSFEEIKELIIQFREERDWKQFHRIKDLLLGLNIEVAELQELFLWKSDNEIQQIKKAEIENEIADIFIFLTYICDEFDIDLKTAINKKIELNKKKYPVEKSKGSNKKYNELKS</sequence>
<dbReference type="RefSeq" id="WP_219052557.1">
    <property type="nucleotide sequence ID" value="NZ_JAHWDP010000003.1"/>
</dbReference>
<dbReference type="PANTHER" id="PTHR46523">
    <property type="entry name" value="DCTP PYROPHOSPHATASE 1"/>
    <property type="match status" value="1"/>
</dbReference>
<dbReference type="PANTHER" id="PTHR46523:SF1">
    <property type="entry name" value="DCTP PYROPHOSPHATASE 1"/>
    <property type="match status" value="1"/>
</dbReference>
<dbReference type="CDD" id="cd11537">
    <property type="entry name" value="NTP-PPase_RS21-C6_like"/>
    <property type="match status" value="1"/>
</dbReference>
<gene>
    <name evidence="1" type="ORF">KXJ69_08305</name>
</gene>
<dbReference type="Pfam" id="PF12643">
    <property type="entry name" value="MazG-like"/>
    <property type="match status" value="1"/>
</dbReference>
<dbReference type="PIRSF" id="PIRSF029826">
    <property type="entry name" value="UCP029826_pph"/>
    <property type="match status" value="1"/>
</dbReference>
<reference evidence="1" key="1">
    <citation type="submission" date="2021-07" db="EMBL/GenBank/DDBJ databases">
        <title>Aureisphaera sp. CAU 1614 isolated from sea sediment.</title>
        <authorList>
            <person name="Kim W."/>
        </authorList>
    </citation>
    <scope>NUCLEOTIDE SEQUENCE</scope>
    <source>
        <strain evidence="1">CAU 1614</strain>
    </source>
</reference>
<dbReference type="GO" id="GO:0005829">
    <property type="term" value="C:cytosol"/>
    <property type="evidence" value="ECO:0007669"/>
    <property type="project" value="TreeGrafter"/>
</dbReference>
<dbReference type="InterPro" id="IPR025984">
    <property type="entry name" value="DCTPP"/>
</dbReference>
<comment type="caution">
    <text evidence="1">The sequence shown here is derived from an EMBL/GenBank/DDBJ whole genome shotgun (WGS) entry which is preliminary data.</text>
</comment>
<evidence type="ECO:0000313" key="1">
    <source>
        <dbReference type="EMBL" id="MBW2938106.1"/>
    </source>
</evidence>